<dbReference type="SUPFAM" id="SSF74650">
    <property type="entry name" value="Galactose mutarotase-like"/>
    <property type="match status" value="1"/>
</dbReference>
<evidence type="ECO:0000313" key="2">
    <source>
        <dbReference type="Proteomes" id="UP000031465"/>
    </source>
</evidence>
<dbReference type="GO" id="GO:0003824">
    <property type="term" value="F:catalytic activity"/>
    <property type="evidence" value="ECO:0007669"/>
    <property type="project" value="InterPro"/>
</dbReference>
<proteinExistence type="predicted"/>
<reference evidence="1 2" key="1">
    <citation type="journal article" date="2014" name="Mol. Biol. Evol.">
        <title>Massive expansion of Ubiquitination-related gene families within the Chlamydiae.</title>
        <authorList>
            <person name="Domman D."/>
            <person name="Collingro A."/>
            <person name="Lagkouvardos I."/>
            <person name="Gehre L."/>
            <person name="Weinmaier T."/>
            <person name="Rattei T."/>
            <person name="Subtil A."/>
            <person name="Horn M."/>
        </authorList>
    </citation>
    <scope>NUCLEOTIDE SEQUENCE [LARGE SCALE GENOMIC DNA]</scope>
    <source>
        <strain evidence="1 2">EI2</strain>
    </source>
</reference>
<organism evidence="1 2">
    <name type="scientific">Candidatus Protochlamydia amoebophila</name>
    <dbReference type="NCBI Taxonomy" id="362787"/>
    <lineage>
        <taxon>Bacteria</taxon>
        <taxon>Pseudomonadati</taxon>
        <taxon>Chlamydiota</taxon>
        <taxon>Chlamydiia</taxon>
        <taxon>Parachlamydiales</taxon>
        <taxon>Parachlamydiaceae</taxon>
        <taxon>Candidatus Protochlamydia</taxon>
    </lineage>
</organism>
<dbReference type="AlphaFoldDB" id="A0A0C1JT17"/>
<dbReference type="InterPro" id="IPR011013">
    <property type="entry name" value="Gal_mutarotase_sf_dom"/>
</dbReference>
<dbReference type="InterPro" id="IPR014718">
    <property type="entry name" value="GH-type_carb-bd"/>
</dbReference>
<sequence>MVDCSMNIIKLENRTEDGEKLEATFTPDHGLNLISFKRGNIEVIEQSTWNLFEERFAGLGALIGPHFHHRRAESLPKIADETLFPHIGRVKAKGTQDPFSHGIARYAPWQTTFTQTQLNGLLTGKDLWNGVLLSTLEGQNFKFELQADLTPTGLSLQLSIISDTNSLVGIHYYYSLPNHRGKITSFVQDKVRIKDCLQSIPSSWSFDLKQQLVFDLKEEADFTFRPFPDPLMGEILLETDTYSLKTRYQSVCEENCWQLYHPKDAPFVCIEPISSQNPKHPNLNISQLQIYLEILPLS</sequence>
<evidence type="ECO:0000313" key="1">
    <source>
        <dbReference type="EMBL" id="KIC74260.1"/>
    </source>
</evidence>
<dbReference type="Gene3D" id="2.70.98.10">
    <property type="match status" value="1"/>
</dbReference>
<dbReference type="GO" id="GO:0030246">
    <property type="term" value="F:carbohydrate binding"/>
    <property type="evidence" value="ECO:0007669"/>
    <property type="project" value="InterPro"/>
</dbReference>
<dbReference type="Proteomes" id="UP000031465">
    <property type="component" value="Unassembled WGS sequence"/>
</dbReference>
<dbReference type="PATRIC" id="fig|362787.3.peg.148"/>
<name>A0A0C1JT17_9BACT</name>
<dbReference type="EMBL" id="JSAN01000012">
    <property type="protein sequence ID" value="KIC74260.1"/>
    <property type="molecule type" value="Genomic_DNA"/>
</dbReference>
<evidence type="ECO:0008006" key="3">
    <source>
        <dbReference type="Google" id="ProtNLM"/>
    </source>
</evidence>
<gene>
    <name evidence="1" type="ORF">DB44_AM00180</name>
</gene>
<accession>A0A0C1JT17</accession>
<protein>
    <recommendedName>
        <fullName evidence="3">Aldose 1-epimerase</fullName>
    </recommendedName>
</protein>
<comment type="caution">
    <text evidence="1">The sequence shown here is derived from an EMBL/GenBank/DDBJ whole genome shotgun (WGS) entry which is preliminary data.</text>
</comment>
<dbReference type="GO" id="GO:0005975">
    <property type="term" value="P:carbohydrate metabolic process"/>
    <property type="evidence" value="ECO:0007669"/>
    <property type="project" value="InterPro"/>
</dbReference>